<dbReference type="InterPro" id="IPR048971">
    <property type="entry name" value="Apc1_3rd"/>
</dbReference>
<dbReference type="GO" id="GO:0060090">
    <property type="term" value="F:molecular adaptor activity"/>
    <property type="evidence" value="ECO:0007669"/>
    <property type="project" value="TreeGrafter"/>
</dbReference>
<feature type="region of interest" description="Disordered" evidence="6">
    <location>
        <begin position="1"/>
        <end position="33"/>
    </location>
</feature>
<evidence type="ECO:0000256" key="1">
    <source>
        <dbReference type="ARBA" id="ARBA00010547"/>
    </source>
</evidence>
<dbReference type="InterPro" id="IPR049255">
    <property type="entry name" value="Apc1_N"/>
</dbReference>
<dbReference type="GO" id="GO:0007091">
    <property type="term" value="P:metaphase/anaphase transition of mitotic cell cycle"/>
    <property type="evidence" value="ECO:0007669"/>
    <property type="project" value="TreeGrafter"/>
</dbReference>
<reference evidence="10" key="1">
    <citation type="submission" date="2013-07" db="EMBL/GenBank/DDBJ databases">
        <authorList>
            <consortium name="The Broad Institute Genome Sequencing Platform"/>
            <person name="Cuomo C."/>
            <person name="Litvintseva A."/>
            <person name="Chen Y."/>
            <person name="Heitman J."/>
            <person name="Sun S."/>
            <person name="Springer D."/>
            <person name="Dromer F."/>
            <person name="Young S.K."/>
            <person name="Zeng Q."/>
            <person name="Gargeya S."/>
            <person name="Fitzgerald M."/>
            <person name="Abouelleil A."/>
            <person name="Alvarado L."/>
            <person name="Berlin A.M."/>
            <person name="Chapman S.B."/>
            <person name="Dewar J."/>
            <person name="Goldberg J."/>
            <person name="Griggs A."/>
            <person name="Gujja S."/>
            <person name="Hansen M."/>
            <person name="Howarth C."/>
            <person name="Imamovic A."/>
            <person name="Larimer J."/>
            <person name="McCowan C."/>
            <person name="Murphy C."/>
            <person name="Pearson M."/>
            <person name="Priest M."/>
            <person name="Roberts A."/>
            <person name="Saif S."/>
            <person name="Shea T."/>
            <person name="Sykes S."/>
            <person name="Wortman J."/>
            <person name="Nusbaum C."/>
            <person name="Birren B."/>
        </authorList>
    </citation>
    <scope>NUCLEOTIDE SEQUENCE</scope>
    <source>
        <strain evidence="10">CBS 10737</strain>
    </source>
</reference>
<proteinExistence type="inferred from homology"/>
<feature type="compositionally biased region" description="Polar residues" evidence="6">
    <location>
        <begin position="13"/>
        <end position="28"/>
    </location>
</feature>
<dbReference type="PANTHER" id="PTHR12827:SF3">
    <property type="entry name" value="ANAPHASE-PROMOTING COMPLEX SUBUNIT 1"/>
    <property type="match status" value="1"/>
</dbReference>
<dbReference type="InterPro" id="IPR011989">
    <property type="entry name" value="ARM-like"/>
</dbReference>
<keyword evidence="11" id="KW-1185">Reference proteome</keyword>
<evidence type="ECO:0000259" key="8">
    <source>
        <dbReference type="Pfam" id="PF18122"/>
    </source>
</evidence>
<dbReference type="InterPro" id="IPR024990">
    <property type="entry name" value="Apc1"/>
</dbReference>
<evidence type="ECO:0000259" key="7">
    <source>
        <dbReference type="Pfam" id="PF12859"/>
    </source>
</evidence>
<dbReference type="RefSeq" id="XP_019011459.2">
    <property type="nucleotide sequence ID" value="XM_019155305.2"/>
</dbReference>
<dbReference type="Pfam" id="PF12859">
    <property type="entry name" value="ANAPC1"/>
    <property type="match status" value="1"/>
</dbReference>
<protein>
    <recommendedName>
        <fullName evidence="12">Anaphase-promoting complex subunit 1</fullName>
    </recommendedName>
</protein>
<gene>
    <name evidence="10" type="ORF">I206_105539</name>
</gene>
<evidence type="ECO:0000256" key="3">
    <source>
        <dbReference type="ARBA" id="ARBA00022737"/>
    </source>
</evidence>
<dbReference type="GO" id="GO:0070979">
    <property type="term" value="P:protein K11-linked ubiquitination"/>
    <property type="evidence" value="ECO:0007669"/>
    <property type="project" value="TreeGrafter"/>
</dbReference>
<dbReference type="Pfam" id="PF18122">
    <property type="entry name" value="APC1_C"/>
    <property type="match status" value="1"/>
</dbReference>
<reference evidence="10" key="2">
    <citation type="submission" date="2024-02" db="EMBL/GenBank/DDBJ databases">
        <title>Comparative genomics of Cryptococcus and Kwoniella reveals pathogenesis evolution and contrasting modes of karyotype evolution via chromosome fusion or intercentromeric recombination.</title>
        <authorList>
            <person name="Coelho M.A."/>
            <person name="David-Palma M."/>
            <person name="Shea T."/>
            <person name="Bowers K."/>
            <person name="McGinley-Smith S."/>
            <person name="Mohammad A.W."/>
            <person name="Gnirke A."/>
            <person name="Yurkov A.M."/>
            <person name="Nowrousian M."/>
            <person name="Sun S."/>
            <person name="Cuomo C.A."/>
            <person name="Heitman J."/>
        </authorList>
    </citation>
    <scope>NUCLEOTIDE SEQUENCE</scope>
    <source>
        <strain evidence="10">CBS 10737</strain>
    </source>
</reference>
<feature type="domain" description="Anaphase-promoting complex subunit 1 beta-sandwich" evidence="9">
    <location>
        <begin position="1630"/>
        <end position="1723"/>
    </location>
</feature>
<keyword evidence="5" id="KW-0131">Cell cycle</keyword>
<evidence type="ECO:0000259" key="9">
    <source>
        <dbReference type="Pfam" id="PF21282"/>
    </source>
</evidence>
<dbReference type="InterPro" id="IPR041221">
    <property type="entry name" value="APC1_C"/>
</dbReference>
<dbReference type="Proteomes" id="UP000094020">
    <property type="component" value="Chromosome 7"/>
</dbReference>
<sequence>MLRGTILGPAATPGQTLYTRQDPGPSNDSSKHFADSFEVDQSHGGHGLPGRCLQAVESSGQDDVEYYEEELVWYGRTVVWSRGSQVFRKYTYELEKEDVSKAVFAWFRTGEEQFSNDTKGKKVASSHTFGPFHSSQYEHWGTPKLSTDSSSASKTPRSERTLVVFLRSRAHVYYPSGEDVIIHLPFLMENAWSISSLKGGLIVQRALERRELRKLGKVRQKSGNSLLKGLMDHSSTSILDDLVDLEDENSPTSPRFYTLNNPFDEFKPIMEGRVEDGFNSDDGRLLSQVHPINPSTSIIHVSSYPYPFVLTYNSQSGEIVFYRQTNIQEQLKAPPIPPNPRTMRPEDIIGLSEKPIPIPQPRAGRPSLHRNPSSFGPSTSADRRMSSISDPLDRTQRRAPRISRASGLGLTQDSLARTEELQATLDPIPVIPPPITTKRKSRGMSILSTTTTSQDMNRRTSGVNSSFMLNDLHDKHQVGLSAVAELDLRETTMMMGLERDEIGQRSDMVFDRIWSWKIPYDVDVENMSVFLTENLSATSVNINIHLSQPGHTPQLYTFQATIRSSPYKHFAITPLPPIECLSAVPIISTRPIVLDTVLLSQAGTLYLITSGNRQIPFTLPVSKEEHREVAHNFASSLRMANDGRTSTSSRRNIIKLSDPIGPRFTATYEDGETIRINGDFRIKHKLTRQCMEALSYALPAQGFFFVKRELIHSSHGLSDVERTKGKVIWTIFSRVLRTMLNIEVESKPSSPLDSVLSDSLASGNPISRRLAKRVLRNRPQSSSPLIVSTSTPSLIFGENLRVEDAAPVLLALHLVAQDLRLSSTSIIELGGLVNLISDLATQTERLDWKDYWARLLPSATSTLRPTATVKYDTSILDQFDEPPDILTYLQRQLTTRTTTFPVPQTILTPSHTSELGRVEPCSQLVLVTSIYSYFSKQTPITIRAASAVQHLVDLGLGQDWILDLPYGISVPIMEMIRVCQYNPPKDWNSTMYELVGRWDLGVRASGAPYSSGREESASGLGLDRIPSIKELMASEEGDKEGNSPPSDLPHVRFGSDRRVQEVERIMQTTRIRTISIQDPKGASEADIARYHQSVVNTIAHRTLSIPVGQGMFEFGTRSTNITDIWNVPLIELSVKPGLNKPTLKAEIIGDSAEWPCFHNGVAAGLAISPECKGLDSSWIVFNRPNILNAEHGGFLLGLGLTGHLRNLTTYHAFPLLEPRHDFTSVGLILGLACSYAGSEDLLVTKVLSLHTHALLPMGSMELNASPIIQSSALVGLGLVYVGSRNLRMAEVTLNEVGRKEMINVDGFGEYQESYSFSAAMAFGLIMLGKGGTITSEVDRRMLNQLRKCISGDSSPSSGDNNSRKRANTDVYLGIDHNLTSPGATLALGLMYLKSSRKDIADMISIPQSMFELDQVRPDLLLLRTYARSLILWEDITPTLGWIEDQLPSFIRQANKNPKRTNTMELSTELAYLNIVSGACFAIGMKFAGTATELAHTNLMNFFGVLSKASSGSSMTYEGRIRRTAARQCLNIVTISLAMVMSGTGELGVLRRLRVSHGQEGSGVNYGSHMAMHMSLGMLFLGKGHYTLGNSNLAIATISIAFFPRFLSAPGDNKSYPQAFRHLWALASEPRCLIAKDVEDNQTVYLPVKLKVKEQSSKDVNGKKEIKIRQQNLISPTLITPFENIKSIEIDSPRYWSIFIDFDDSKNERSKKDLIKNRIIYVKRKMGFLDYNSDPKGNRSLFIKIGSMTGIDLHYDLISKAKPLNGLQNQNKELKELIKLHSGNPYLILLSELFDSGTSLKKEEFEEFIKIIILECLSLDKPNLINIYISMFLNFKKFIINNQESKEMEIENLNQIKMLKFFYEKIFEKSFTFSNNSTILEKKFSLIRPNFINSLIRQLSSSSSISNNDKEDYYEENLNIENYLLGELNVIKWNENLVKYIWNKNLPCLSLLNLLKEKVRQSSIDRNILELKIKDVSEAYRNRIISKFDEFQIGDKDENVNEGDGWKVDSIRDSIIIWTE</sequence>
<dbReference type="KEGG" id="kpin:30171928"/>
<dbReference type="GO" id="GO:0005680">
    <property type="term" value="C:anaphase-promoting complex"/>
    <property type="evidence" value="ECO:0007669"/>
    <property type="project" value="InterPro"/>
</dbReference>
<dbReference type="Pfam" id="PF21282">
    <property type="entry name" value="APC1_3rd"/>
    <property type="match status" value="1"/>
</dbReference>
<name>A0AAJ8MPY3_9TREE</name>
<evidence type="ECO:0000313" key="11">
    <source>
        <dbReference type="Proteomes" id="UP000094020"/>
    </source>
</evidence>
<dbReference type="GO" id="GO:0031145">
    <property type="term" value="P:anaphase-promoting complex-dependent catabolic process"/>
    <property type="evidence" value="ECO:0007669"/>
    <property type="project" value="TreeGrafter"/>
</dbReference>
<feature type="compositionally biased region" description="Polar residues" evidence="6">
    <location>
        <begin position="370"/>
        <end position="380"/>
    </location>
</feature>
<evidence type="ECO:0000313" key="10">
    <source>
        <dbReference type="EMBL" id="WWC71581.1"/>
    </source>
</evidence>
<evidence type="ECO:0008006" key="12">
    <source>
        <dbReference type="Google" id="ProtNLM"/>
    </source>
</evidence>
<feature type="compositionally biased region" description="Basic and acidic residues" evidence="6">
    <location>
        <begin position="381"/>
        <end position="396"/>
    </location>
</feature>
<dbReference type="PANTHER" id="PTHR12827">
    <property type="entry name" value="MEIOTIC CHECKPOINT REGULATOR TSG24 FAMILY MEMBER"/>
    <property type="match status" value="1"/>
</dbReference>
<feature type="domain" description="Anaphase-promoting complex subunit 1 N-terminal" evidence="7">
    <location>
        <begin position="63"/>
        <end position="735"/>
    </location>
</feature>
<keyword evidence="4" id="KW-0498">Mitosis</keyword>
<feature type="domain" description="Anaphase-promoting complex subunit 1 C-terminal" evidence="8">
    <location>
        <begin position="1775"/>
        <end position="1926"/>
    </location>
</feature>
<evidence type="ECO:0000256" key="4">
    <source>
        <dbReference type="ARBA" id="ARBA00022776"/>
    </source>
</evidence>
<dbReference type="GeneID" id="30171928"/>
<dbReference type="GO" id="GO:0051301">
    <property type="term" value="P:cell division"/>
    <property type="evidence" value="ECO:0007669"/>
    <property type="project" value="UniProtKB-KW"/>
</dbReference>
<feature type="region of interest" description="Disordered" evidence="6">
    <location>
        <begin position="353"/>
        <end position="411"/>
    </location>
</feature>
<dbReference type="Gene3D" id="1.25.10.10">
    <property type="entry name" value="Leucine-rich Repeat Variant"/>
    <property type="match status" value="2"/>
</dbReference>
<keyword evidence="2" id="KW-0132">Cell division</keyword>
<accession>A0AAJ8MPY3</accession>
<comment type="similarity">
    <text evidence="1">Belongs to the APC1 family.</text>
</comment>
<organism evidence="10 11">
    <name type="scientific">Kwoniella pini CBS 10737</name>
    <dbReference type="NCBI Taxonomy" id="1296096"/>
    <lineage>
        <taxon>Eukaryota</taxon>
        <taxon>Fungi</taxon>
        <taxon>Dikarya</taxon>
        <taxon>Basidiomycota</taxon>
        <taxon>Agaricomycotina</taxon>
        <taxon>Tremellomycetes</taxon>
        <taxon>Tremellales</taxon>
        <taxon>Cryptococcaceae</taxon>
        <taxon>Kwoniella</taxon>
    </lineage>
</organism>
<evidence type="ECO:0000256" key="2">
    <source>
        <dbReference type="ARBA" id="ARBA00022618"/>
    </source>
</evidence>
<evidence type="ECO:0000256" key="6">
    <source>
        <dbReference type="SAM" id="MobiDB-lite"/>
    </source>
</evidence>
<dbReference type="EMBL" id="CP144525">
    <property type="protein sequence ID" value="WWC71581.1"/>
    <property type="molecule type" value="Genomic_DNA"/>
</dbReference>
<evidence type="ECO:0000256" key="5">
    <source>
        <dbReference type="ARBA" id="ARBA00023306"/>
    </source>
</evidence>
<keyword evidence="3" id="KW-0677">Repeat</keyword>